<comment type="subcellular location">
    <subcellularLocation>
        <location evidence="1">Membrane</location>
    </subcellularLocation>
</comment>
<dbReference type="FunFam" id="2.60.40.60:FF:000097">
    <property type="entry name" value="cadherin-12 isoform X1"/>
    <property type="match status" value="1"/>
</dbReference>
<dbReference type="InterPro" id="IPR039808">
    <property type="entry name" value="Cadherin"/>
</dbReference>
<dbReference type="GO" id="GO:0000902">
    <property type="term" value="P:cell morphogenesis"/>
    <property type="evidence" value="ECO:0007669"/>
    <property type="project" value="TreeGrafter"/>
</dbReference>
<dbReference type="CDD" id="cd11304">
    <property type="entry name" value="Cadherin_repeat"/>
    <property type="match status" value="2"/>
</dbReference>
<dbReference type="PANTHER" id="PTHR24027">
    <property type="entry name" value="CADHERIN-23"/>
    <property type="match status" value="1"/>
</dbReference>
<dbReference type="PANTHER" id="PTHR24027:SF96">
    <property type="entry name" value="CADHERIN-12"/>
    <property type="match status" value="1"/>
</dbReference>
<dbReference type="EMBL" id="JAGTTL010000025">
    <property type="protein sequence ID" value="KAK6302653.1"/>
    <property type="molecule type" value="Genomic_DNA"/>
</dbReference>
<keyword evidence="4" id="KW-0472">Membrane</keyword>
<dbReference type="GO" id="GO:0034332">
    <property type="term" value="P:adherens junction organization"/>
    <property type="evidence" value="ECO:0007669"/>
    <property type="project" value="TreeGrafter"/>
</dbReference>
<dbReference type="PRINTS" id="PR00205">
    <property type="entry name" value="CADHERIN"/>
</dbReference>
<evidence type="ECO:0000313" key="8">
    <source>
        <dbReference type="Proteomes" id="UP001356427"/>
    </source>
</evidence>
<keyword evidence="2" id="KW-0677">Repeat</keyword>
<evidence type="ECO:0000313" key="7">
    <source>
        <dbReference type="EMBL" id="KAK6302653.1"/>
    </source>
</evidence>
<proteinExistence type="predicted"/>
<dbReference type="SMART" id="SM00112">
    <property type="entry name" value="CA"/>
    <property type="match status" value="2"/>
</dbReference>
<dbReference type="GO" id="GO:0008013">
    <property type="term" value="F:beta-catenin binding"/>
    <property type="evidence" value="ECO:0007669"/>
    <property type="project" value="TreeGrafter"/>
</dbReference>
<reference evidence="7 8" key="1">
    <citation type="submission" date="2021-04" db="EMBL/GenBank/DDBJ databases">
        <authorList>
            <person name="De Guttry C."/>
            <person name="Zahm M."/>
            <person name="Klopp C."/>
            <person name="Cabau C."/>
            <person name="Louis A."/>
            <person name="Berthelot C."/>
            <person name="Parey E."/>
            <person name="Roest Crollius H."/>
            <person name="Montfort J."/>
            <person name="Robinson-Rechavi M."/>
            <person name="Bucao C."/>
            <person name="Bouchez O."/>
            <person name="Gislard M."/>
            <person name="Lluch J."/>
            <person name="Milhes M."/>
            <person name="Lampietro C."/>
            <person name="Lopez Roques C."/>
            <person name="Donnadieu C."/>
            <person name="Braasch I."/>
            <person name="Desvignes T."/>
            <person name="Postlethwait J."/>
            <person name="Bobe J."/>
            <person name="Wedekind C."/>
            <person name="Guiguen Y."/>
        </authorList>
    </citation>
    <scope>NUCLEOTIDE SEQUENCE [LARGE SCALE GENOMIC DNA]</scope>
    <source>
        <strain evidence="7">Cs_M1</strain>
        <tissue evidence="7">Blood</tissue>
    </source>
</reference>
<evidence type="ECO:0000256" key="1">
    <source>
        <dbReference type="ARBA" id="ARBA00004370"/>
    </source>
</evidence>
<dbReference type="GO" id="GO:0045296">
    <property type="term" value="F:cadherin binding"/>
    <property type="evidence" value="ECO:0007669"/>
    <property type="project" value="TreeGrafter"/>
</dbReference>
<organism evidence="7 8">
    <name type="scientific">Coregonus suidteri</name>
    <dbReference type="NCBI Taxonomy" id="861788"/>
    <lineage>
        <taxon>Eukaryota</taxon>
        <taxon>Metazoa</taxon>
        <taxon>Chordata</taxon>
        <taxon>Craniata</taxon>
        <taxon>Vertebrata</taxon>
        <taxon>Euteleostomi</taxon>
        <taxon>Actinopterygii</taxon>
        <taxon>Neopterygii</taxon>
        <taxon>Teleostei</taxon>
        <taxon>Protacanthopterygii</taxon>
        <taxon>Salmoniformes</taxon>
        <taxon>Salmonidae</taxon>
        <taxon>Coregoninae</taxon>
        <taxon>Coregonus</taxon>
    </lineage>
</organism>
<dbReference type="GO" id="GO:0016339">
    <property type="term" value="P:calcium-dependent cell-cell adhesion via plasma membrane cell adhesion molecules"/>
    <property type="evidence" value="ECO:0007669"/>
    <property type="project" value="TreeGrafter"/>
</dbReference>
<comment type="caution">
    <text evidence="7">The sequence shown here is derived from an EMBL/GenBank/DDBJ whole genome shotgun (WGS) entry which is preliminary data.</text>
</comment>
<dbReference type="GO" id="GO:0016342">
    <property type="term" value="C:catenin complex"/>
    <property type="evidence" value="ECO:0007669"/>
    <property type="project" value="TreeGrafter"/>
</dbReference>
<protein>
    <recommendedName>
        <fullName evidence="6">Cadherin domain-containing protein</fullName>
    </recommendedName>
</protein>
<evidence type="ECO:0000256" key="3">
    <source>
        <dbReference type="ARBA" id="ARBA00022837"/>
    </source>
</evidence>
<dbReference type="SUPFAM" id="SSF49313">
    <property type="entry name" value="Cadherin-like"/>
    <property type="match status" value="2"/>
</dbReference>
<evidence type="ECO:0000256" key="5">
    <source>
        <dbReference type="PROSITE-ProRule" id="PRU00043"/>
    </source>
</evidence>
<dbReference type="InterPro" id="IPR015919">
    <property type="entry name" value="Cadherin-like_sf"/>
</dbReference>
<evidence type="ECO:0000259" key="6">
    <source>
        <dbReference type="PROSITE" id="PS50268"/>
    </source>
</evidence>
<keyword evidence="3 5" id="KW-0106">Calcium</keyword>
<dbReference type="GO" id="GO:0007156">
    <property type="term" value="P:homophilic cell adhesion via plasma membrane adhesion molecules"/>
    <property type="evidence" value="ECO:0007669"/>
    <property type="project" value="InterPro"/>
</dbReference>
<dbReference type="GO" id="GO:0007043">
    <property type="term" value="P:cell-cell junction assembly"/>
    <property type="evidence" value="ECO:0007669"/>
    <property type="project" value="TreeGrafter"/>
</dbReference>
<dbReference type="GO" id="GO:0016477">
    <property type="term" value="P:cell migration"/>
    <property type="evidence" value="ECO:0007669"/>
    <property type="project" value="TreeGrafter"/>
</dbReference>
<feature type="domain" description="Cadherin" evidence="6">
    <location>
        <begin position="116"/>
        <end position="228"/>
    </location>
</feature>
<dbReference type="Gene3D" id="2.60.40.60">
    <property type="entry name" value="Cadherins"/>
    <property type="match status" value="2"/>
</dbReference>
<dbReference type="GO" id="GO:0005912">
    <property type="term" value="C:adherens junction"/>
    <property type="evidence" value="ECO:0007669"/>
    <property type="project" value="TreeGrafter"/>
</dbReference>
<dbReference type="GO" id="GO:0044331">
    <property type="term" value="P:cell-cell adhesion mediated by cadherin"/>
    <property type="evidence" value="ECO:0007669"/>
    <property type="project" value="TreeGrafter"/>
</dbReference>
<accession>A0AAN8L2R4</accession>
<evidence type="ECO:0000256" key="2">
    <source>
        <dbReference type="ARBA" id="ARBA00022737"/>
    </source>
</evidence>
<dbReference type="InterPro" id="IPR002126">
    <property type="entry name" value="Cadherin-like_dom"/>
</dbReference>
<name>A0AAN8L2R4_9TELE</name>
<feature type="domain" description="Cadherin" evidence="6">
    <location>
        <begin position="12"/>
        <end position="116"/>
    </location>
</feature>
<evidence type="ECO:0000256" key="4">
    <source>
        <dbReference type="ARBA" id="ARBA00023136"/>
    </source>
</evidence>
<dbReference type="Pfam" id="PF00028">
    <property type="entry name" value="Cadherin"/>
    <property type="match status" value="2"/>
</dbReference>
<gene>
    <name evidence="7" type="ORF">J4Q44_G00270080</name>
</gene>
<dbReference type="PROSITE" id="PS50268">
    <property type="entry name" value="CADHERIN_2"/>
    <property type="match status" value="2"/>
</dbReference>
<keyword evidence="8" id="KW-1185">Reference proteome</keyword>
<dbReference type="FunFam" id="2.60.40.60:FF:000265">
    <property type="entry name" value="Cadherin 12"/>
    <property type="match status" value="1"/>
</dbReference>
<dbReference type="GO" id="GO:0005509">
    <property type="term" value="F:calcium ion binding"/>
    <property type="evidence" value="ECO:0007669"/>
    <property type="project" value="UniProtKB-UniRule"/>
</dbReference>
<dbReference type="AlphaFoldDB" id="A0AAN8L2R4"/>
<sequence>MCWMWTNPLCSLRPLYTIDVYEDTPVGTIIGSVTAQDLDASSSAVRYSIEWKRPVDSCFDIDTVEGTISTNEMLDRESNRQHNISVVASKVNKPLLSDKVTVTVNVLDVNEFPPELAVPFDTFVCENAEVGQVIQTISATDKDLPAVGQRFFFKSPREIRNRNFTVRDFEINTAEIVTKRVGFQRRVQEYYLMPVLVEDNGYPAQSTTGPSQSECVPVRLTDHSCPARQRQSSYQWASAPGQ</sequence>
<dbReference type="Proteomes" id="UP001356427">
    <property type="component" value="Unassembled WGS sequence"/>
</dbReference>